<dbReference type="Gene3D" id="1.10.10.10">
    <property type="entry name" value="Winged helix-like DNA-binding domain superfamily/Winged helix DNA-binding domain"/>
    <property type="match status" value="1"/>
</dbReference>
<dbReference type="GO" id="GO:0003700">
    <property type="term" value="F:DNA-binding transcription factor activity"/>
    <property type="evidence" value="ECO:0007669"/>
    <property type="project" value="InterPro"/>
</dbReference>
<dbReference type="PRINTS" id="PR00598">
    <property type="entry name" value="HTHMARR"/>
</dbReference>
<dbReference type="Proteomes" id="UP000072605">
    <property type="component" value="Unassembled WGS sequence"/>
</dbReference>
<feature type="domain" description="HTH marR-type" evidence="4">
    <location>
        <begin position="8"/>
        <end position="140"/>
    </location>
</feature>
<comment type="caution">
    <text evidence="5">The sequence shown here is derived from an EMBL/GenBank/DDBJ whole genome shotgun (WGS) entry which is preliminary data.</text>
</comment>
<evidence type="ECO:0000259" key="4">
    <source>
        <dbReference type="PROSITE" id="PS50995"/>
    </source>
</evidence>
<evidence type="ECO:0000256" key="2">
    <source>
        <dbReference type="ARBA" id="ARBA00023125"/>
    </source>
</evidence>
<dbReference type="PANTHER" id="PTHR42756">
    <property type="entry name" value="TRANSCRIPTIONAL REGULATOR, MARR"/>
    <property type="match status" value="1"/>
</dbReference>
<dbReference type="InterPro" id="IPR036390">
    <property type="entry name" value="WH_DNA-bd_sf"/>
</dbReference>
<dbReference type="InterPro" id="IPR000835">
    <property type="entry name" value="HTH_MarR-typ"/>
</dbReference>
<evidence type="ECO:0000256" key="1">
    <source>
        <dbReference type="ARBA" id="ARBA00023015"/>
    </source>
</evidence>
<keyword evidence="1" id="KW-0805">Transcription regulation</keyword>
<dbReference type="GO" id="GO:0003677">
    <property type="term" value="F:DNA binding"/>
    <property type="evidence" value="ECO:0007669"/>
    <property type="project" value="UniProtKB-KW"/>
</dbReference>
<name>A0AAW3MDE8_9BACL</name>
<dbReference type="InterPro" id="IPR036388">
    <property type="entry name" value="WH-like_DNA-bd_sf"/>
</dbReference>
<keyword evidence="3" id="KW-0804">Transcription</keyword>
<protein>
    <submittedName>
        <fullName evidence="5">MarR family transcriptional regulator</fullName>
    </submittedName>
</protein>
<accession>A0AAW3MDE8</accession>
<dbReference type="Pfam" id="PF01047">
    <property type="entry name" value="MarR"/>
    <property type="match status" value="1"/>
</dbReference>
<dbReference type="AlphaFoldDB" id="A0AAW3MDE8"/>
<dbReference type="PANTHER" id="PTHR42756:SF1">
    <property type="entry name" value="TRANSCRIPTIONAL REPRESSOR OF EMRAB OPERON"/>
    <property type="match status" value="1"/>
</dbReference>
<organism evidence="5 6">
    <name type="scientific">Exiguobacterium indicum</name>
    <dbReference type="NCBI Taxonomy" id="296995"/>
    <lineage>
        <taxon>Bacteria</taxon>
        <taxon>Bacillati</taxon>
        <taxon>Bacillota</taxon>
        <taxon>Bacilli</taxon>
        <taxon>Bacillales</taxon>
        <taxon>Bacillales Family XII. Incertae Sedis</taxon>
        <taxon>Exiguobacterium</taxon>
    </lineage>
</organism>
<sequence length="145" mass="16654">MSLIQEEEDLLTYCLYFTSSRFARNIAKLADQAIDGELAPSYYYMMLVVHFHPDITQKELSQRLSLAPSTSTRFLDKLEALGWIHRTSRGKQSHVRLTTEGEEVYGSFRQSLKQLFADYAAILGKDESKQLSKSLRDANEKLERA</sequence>
<dbReference type="SMART" id="SM00347">
    <property type="entry name" value="HTH_MARR"/>
    <property type="match status" value="1"/>
</dbReference>
<dbReference type="SUPFAM" id="SSF46785">
    <property type="entry name" value="Winged helix' DNA-binding domain"/>
    <property type="match status" value="1"/>
</dbReference>
<dbReference type="PROSITE" id="PS50995">
    <property type="entry name" value="HTH_MARR_2"/>
    <property type="match status" value="1"/>
</dbReference>
<dbReference type="RefSeq" id="WP_023468147.1">
    <property type="nucleotide sequence ID" value="NZ_LDQV01000018.1"/>
</dbReference>
<keyword evidence="2" id="KW-0238">DNA-binding</keyword>
<evidence type="ECO:0000256" key="3">
    <source>
        <dbReference type="ARBA" id="ARBA00023163"/>
    </source>
</evidence>
<proteinExistence type="predicted"/>
<evidence type="ECO:0000313" key="6">
    <source>
        <dbReference type="Proteomes" id="UP000072605"/>
    </source>
</evidence>
<evidence type="ECO:0000313" key="5">
    <source>
        <dbReference type="EMBL" id="KTR27071.1"/>
    </source>
</evidence>
<reference evidence="5 6" key="1">
    <citation type="journal article" date="2016" name="Front. Microbiol.">
        <title>Genomic Resource of Rice Seed Associated Bacteria.</title>
        <authorList>
            <person name="Midha S."/>
            <person name="Bansal K."/>
            <person name="Sharma S."/>
            <person name="Kumar N."/>
            <person name="Patil P.P."/>
            <person name="Chaudhry V."/>
            <person name="Patil P.B."/>
        </authorList>
    </citation>
    <scope>NUCLEOTIDE SEQUENCE [LARGE SCALE GENOMIC DNA]</scope>
    <source>
        <strain evidence="5 6">RSA11</strain>
    </source>
</reference>
<dbReference type="EMBL" id="LDQV01000018">
    <property type="protein sequence ID" value="KTR27071.1"/>
    <property type="molecule type" value="Genomic_DNA"/>
</dbReference>
<gene>
    <name evidence="5" type="ORF">RSA11_07235</name>
</gene>